<organism evidence="1 2">
    <name type="scientific">Enhygromyxa salina</name>
    <dbReference type="NCBI Taxonomy" id="215803"/>
    <lineage>
        <taxon>Bacteria</taxon>
        <taxon>Pseudomonadati</taxon>
        <taxon>Myxococcota</taxon>
        <taxon>Polyangia</taxon>
        <taxon>Nannocystales</taxon>
        <taxon>Nannocystaceae</taxon>
        <taxon>Enhygromyxa</taxon>
    </lineage>
</organism>
<comment type="caution">
    <text evidence="1">The sequence shown here is derived from an EMBL/GenBank/DDBJ whole genome shotgun (WGS) entry which is preliminary data.</text>
</comment>
<proteinExistence type="predicted"/>
<gene>
    <name evidence="1" type="ORF">DB30_07934</name>
</gene>
<evidence type="ECO:0000313" key="1">
    <source>
        <dbReference type="EMBL" id="KIG13603.1"/>
    </source>
</evidence>
<dbReference type="AlphaFoldDB" id="A0A0C1ZRH2"/>
<dbReference type="Proteomes" id="UP000031599">
    <property type="component" value="Unassembled WGS sequence"/>
</dbReference>
<evidence type="ECO:0000313" key="2">
    <source>
        <dbReference type="Proteomes" id="UP000031599"/>
    </source>
</evidence>
<dbReference type="EMBL" id="JMCC02000091">
    <property type="protein sequence ID" value="KIG13603.1"/>
    <property type="molecule type" value="Genomic_DNA"/>
</dbReference>
<protein>
    <submittedName>
        <fullName evidence="1">Uncharacterized protein</fullName>
    </submittedName>
</protein>
<name>A0A0C1ZRH2_9BACT</name>
<accession>A0A0C1ZRH2</accession>
<reference evidence="1 2" key="1">
    <citation type="submission" date="2014-12" db="EMBL/GenBank/DDBJ databases">
        <title>Genome assembly of Enhygromyxa salina DSM 15201.</title>
        <authorList>
            <person name="Sharma G."/>
            <person name="Subramanian S."/>
        </authorList>
    </citation>
    <scope>NUCLEOTIDE SEQUENCE [LARGE SCALE GENOMIC DNA]</scope>
    <source>
        <strain evidence="1 2">DSM 15201</strain>
    </source>
</reference>
<sequence length="40" mass="4477">MVEPPTRALMLGTLRRLFGSPIKQNHARRNVHQALALIGL</sequence>